<dbReference type="Proteomes" id="UP000028194">
    <property type="component" value="Chromosome"/>
</dbReference>
<name>A0A075MV85_9ARCH</name>
<dbReference type="RefSeq" id="WP_158385482.1">
    <property type="nucleotide sequence ID" value="NZ_CP007174.1"/>
</dbReference>
<dbReference type="GeneID" id="43502648"/>
<reference evidence="1 2" key="1">
    <citation type="journal article" date="2014" name="PLoS ONE">
        <title>Genome Sequence of Candidatus Nitrososphaera evergladensis from Group I.1b Enriched from Everglades Soil Reveals Novel Genomic Features of the Ammonia-Oxidizing Archaea.</title>
        <authorList>
            <person name="Zhalnina K.V."/>
            <person name="Dias R."/>
            <person name="Leonard M.T."/>
            <person name="Dorr de Quadros P."/>
            <person name="Camargo F.A."/>
            <person name="Drew J.C."/>
            <person name="Farmerie W.G."/>
            <person name="Daroub S.H."/>
            <person name="Triplett E.W."/>
        </authorList>
    </citation>
    <scope>NUCLEOTIDE SEQUENCE [LARGE SCALE GENOMIC DNA]</scope>
    <source>
        <strain evidence="1 2">SR1</strain>
    </source>
</reference>
<keyword evidence="2" id="KW-1185">Reference proteome</keyword>
<sequence length="52" mass="6010">MSDKQAFALSADEWQVVLDALSNTIFNEELTEDARKKAKDLFVKLQKELPRK</sequence>
<proteinExistence type="predicted"/>
<accession>A0A075MV85</accession>
<dbReference type="OrthoDB" id="7170at2157"/>
<evidence type="ECO:0000313" key="2">
    <source>
        <dbReference type="Proteomes" id="UP000028194"/>
    </source>
</evidence>
<dbReference type="HOGENOM" id="CLU_3075489_0_0_2"/>
<dbReference type="AlphaFoldDB" id="A0A075MV85"/>
<dbReference type="KEGG" id="nev:NTE_02518"/>
<dbReference type="EMBL" id="CP007174">
    <property type="protein sequence ID" value="AIF84567.1"/>
    <property type="molecule type" value="Genomic_DNA"/>
</dbReference>
<evidence type="ECO:0000313" key="1">
    <source>
        <dbReference type="EMBL" id="AIF84567.1"/>
    </source>
</evidence>
<organism evidence="1 2">
    <name type="scientific">Candidatus Nitrososphaera evergladensis SR1</name>
    <dbReference type="NCBI Taxonomy" id="1459636"/>
    <lineage>
        <taxon>Archaea</taxon>
        <taxon>Nitrososphaerota</taxon>
        <taxon>Nitrososphaeria</taxon>
        <taxon>Nitrososphaerales</taxon>
        <taxon>Nitrososphaeraceae</taxon>
        <taxon>Nitrososphaera</taxon>
    </lineage>
</organism>
<gene>
    <name evidence="1" type="ORF">NTE_02518</name>
</gene>
<protein>
    <submittedName>
        <fullName evidence="1">Uncharacterized protein</fullName>
    </submittedName>
</protein>
<dbReference type="STRING" id="1459636.NTE_02518"/>